<evidence type="ECO:0000256" key="6">
    <source>
        <dbReference type="SAM" id="MobiDB-lite"/>
    </source>
</evidence>
<dbReference type="PROSITE" id="PS51032">
    <property type="entry name" value="AP2_ERF"/>
    <property type="match status" value="1"/>
</dbReference>
<proteinExistence type="predicted"/>
<dbReference type="Proteomes" id="UP001327560">
    <property type="component" value="Chromosome 4"/>
</dbReference>
<gene>
    <name evidence="8" type="ORF">Cni_G13285</name>
</gene>
<protein>
    <recommendedName>
        <fullName evidence="7">AP2/ERF domain-containing protein</fullName>
    </recommendedName>
</protein>
<evidence type="ECO:0000256" key="3">
    <source>
        <dbReference type="ARBA" id="ARBA00023125"/>
    </source>
</evidence>
<evidence type="ECO:0000256" key="5">
    <source>
        <dbReference type="ARBA" id="ARBA00023242"/>
    </source>
</evidence>
<dbReference type="Gene3D" id="3.30.730.10">
    <property type="entry name" value="AP2/ERF domain"/>
    <property type="match status" value="1"/>
</dbReference>
<dbReference type="GO" id="GO:0003700">
    <property type="term" value="F:DNA-binding transcription factor activity"/>
    <property type="evidence" value="ECO:0007669"/>
    <property type="project" value="InterPro"/>
</dbReference>
<accession>A0AAQ3KB18</accession>
<dbReference type="EMBL" id="CP136893">
    <property type="protein sequence ID" value="WOL04564.1"/>
    <property type="molecule type" value="Genomic_DNA"/>
</dbReference>
<dbReference type="CDD" id="cd00018">
    <property type="entry name" value="AP2"/>
    <property type="match status" value="1"/>
</dbReference>
<comment type="subcellular location">
    <subcellularLocation>
        <location evidence="1">Nucleus</location>
    </subcellularLocation>
</comment>
<dbReference type="InterPro" id="IPR016177">
    <property type="entry name" value="DNA-bd_dom_sf"/>
</dbReference>
<dbReference type="GO" id="GO:0005634">
    <property type="term" value="C:nucleus"/>
    <property type="evidence" value="ECO:0007669"/>
    <property type="project" value="UniProtKB-SubCell"/>
</dbReference>
<feature type="region of interest" description="Disordered" evidence="6">
    <location>
        <begin position="113"/>
        <end position="139"/>
    </location>
</feature>
<name>A0AAQ3KB18_9LILI</name>
<feature type="compositionally biased region" description="Low complexity" evidence="6">
    <location>
        <begin position="113"/>
        <end position="122"/>
    </location>
</feature>
<organism evidence="8 9">
    <name type="scientific">Canna indica</name>
    <name type="common">Indian-shot</name>
    <dbReference type="NCBI Taxonomy" id="4628"/>
    <lineage>
        <taxon>Eukaryota</taxon>
        <taxon>Viridiplantae</taxon>
        <taxon>Streptophyta</taxon>
        <taxon>Embryophyta</taxon>
        <taxon>Tracheophyta</taxon>
        <taxon>Spermatophyta</taxon>
        <taxon>Magnoliopsida</taxon>
        <taxon>Liliopsida</taxon>
        <taxon>Zingiberales</taxon>
        <taxon>Cannaceae</taxon>
        <taxon>Canna</taxon>
    </lineage>
</organism>
<dbReference type="InterPro" id="IPR050913">
    <property type="entry name" value="AP2/ERF_ERF"/>
</dbReference>
<dbReference type="PRINTS" id="PR00367">
    <property type="entry name" value="ETHRSPELEMNT"/>
</dbReference>
<dbReference type="FunFam" id="3.30.730.10:FF:000001">
    <property type="entry name" value="Ethylene-responsive transcription factor 2"/>
    <property type="match status" value="1"/>
</dbReference>
<keyword evidence="9" id="KW-1185">Reference proteome</keyword>
<dbReference type="GO" id="GO:0003677">
    <property type="term" value="F:DNA binding"/>
    <property type="evidence" value="ECO:0007669"/>
    <property type="project" value="UniProtKB-KW"/>
</dbReference>
<evidence type="ECO:0000313" key="8">
    <source>
        <dbReference type="EMBL" id="WOL04564.1"/>
    </source>
</evidence>
<dbReference type="Pfam" id="PF00847">
    <property type="entry name" value="AP2"/>
    <property type="match status" value="1"/>
</dbReference>
<dbReference type="AlphaFoldDB" id="A0AAQ3KB18"/>
<dbReference type="InterPro" id="IPR036955">
    <property type="entry name" value="AP2/ERF_dom_sf"/>
</dbReference>
<dbReference type="SUPFAM" id="SSF54171">
    <property type="entry name" value="DNA-binding domain"/>
    <property type="match status" value="1"/>
</dbReference>
<dbReference type="InterPro" id="IPR001471">
    <property type="entry name" value="AP2/ERF_dom"/>
</dbReference>
<sequence>MRVVRIHCTDADATGDEEHTAPRRFKRQVQEVGMKAVPLHRRTQPPEGKNCGLRKRFRGVRQRPGGRWAAEIRDPMRRTRVWLGTFDTAEAAALAYDAAAVRFKGAKAVTNFPAARSSAAPAGSVDDTARDDAFDSPSSPISVLRAAPEVASGSAPTWRYRFRRSRCHALRRRRGNEFAEFNADDVLV</sequence>
<dbReference type="PANTHER" id="PTHR31194">
    <property type="entry name" value="SHN SHINE , DNA BINDING / TRANSCRIPTION FACTOR"/>
    <property type="match status" value="1"/>
</dbReference>
<evidence type="ECO:0000256" key="1">
    <source>
        <dbReference type="ARBA" id="ARBA00004123"/>
    </source>
</evidence>
<dbReference type="PANTHER" id="PTHR31194:SF166">
    <property type="entry name" value="PATHOGENESIS-RELATED GENES TRANSCRIPTIONAL ACTIVATOR PTI6"/>
    <property type="match status" value="1"/>
</dbReference>
<keyword evidence="4" id="KW-0804">Transcription</keyword>
<dbReference type="SMART" id="SM00380">
    <property type="entry name" value="AP2"/>
    <property type="match status" value="1"/>
</dbReference>
<evidence type="ECO:0000256" key="4">
    <source>
        <dbReference type="ARBA" id="ARBA00023163"/>
    </source>
</evidence>
<keyword evidence="5" id="KW-0539">Nucleus</keyword>
<keyword evidence="3" id="KW-0238">DNA-binding</keyword>
<evidence type="ECO:0000259" key="7">
    <source>
        <dbReference type="PROSITE" id="PS51032"/>
    </source>
</evidence>
<reference evidence="8 9" key="1">
    <citation type="submission" date="2023-10" db="EMBL/GenBank/DDBJ databases">
        <title>Chromosome-scale genome assembly provides insights into flower coloration mechanisms of Canna indica.</title>
        <authorList>
            <person name="Li C."/>
        </authorList>
    </citation>
    <scope>NUCLEOTIDE SEQUENCE [LARGE SCALE GENOMIC DNA]</scope>
    <source>
        <tissue evidence="8">Flower</tissue>
    </source>
</reference>
<evidence type="ECO:0000256" key="2">
    <source>
        <dbReference type="ARBA" id="ARBA00023015"/>
    </source>
</evidence>
<feature type="domain" description="AP2/ERF" evidence="7">
    <location>
        <begin position="56"/>
        <end position="113"/>
    </location>
</feature>
<keyword evidence="2" id="KW-0805">Transcription regulation</keyword>
<evidence type="ECO:0000313" key="9">
    <source>
        <dbReference type="Proteomes" id="UP001327560"/>
    </source>
</evidence>